<evidence type="ECO:0000313" key="1">
    <source>
        <dbReference type="EMBL" id="CAG8740563.1"/>
    </source>
</evidence>
<feature type="non-terminal residue" evidence="1">
    <location>
        <position position="115"/>
    </location>
</feature>
<dbReference type="AlphaFoldDB" id="A0A9N9IM70"/>
<evidence type="ECO:0000313" key="2">
    <source>
        <dbReference type="Proteomes" id="UP000789375"/>
    </source>
</evidence>
<protein>
    <submittedName>
        <fullName evidence="1">3040_t:CDS:1</fullName>
    </submittedName>
</protein>
<dbReference type="EMBL" id="CAJVPP010020494">
    <property type="protein sequence ID" value="CAG8740563.1"/>
    <property type="molecule type" value="Genomic_DNA"/>
</dbReference>
<reference evidence="1" key="1">
    <citation type="submission" date="2021-06" db="EMBL/GenBank/DDBJ databases">
        <authorList>
            <person name="Kallberg Y."/>
            <person name="Tangrot J."/>
            <person name="Rosling A."/>
        </authorList>
    </citation>
    <scope>NUCLEOTIDE SEQUENCE</scope>
    <source>
        <strain evidence="1">87-6 pot B 2015</strain>
    </source>
</reference>
<dbReference type="Proteomes" id="UP000789375">
    <property type="component" value="Unassembled WGS sequence"/>
</dbReference>
<sequence>QDRVLRERNQQENGVHPAYFNVCNKYIVGISNFTSEHIPDDLSYFMTIVDTIGVEVPIIKGIFFPVELEEMDSTNIKEDPKLSTEFYKHLTNIMTRWVEKHAVNVLYVMINVVVH</sequence>
<name>A0A9N9IM70_FUNMO</name>
<keyword evidence="2" id="KW-1185">Reference proteome</keyword>
<gene>
    <name evidence="1" type="ORF">FMOSSE_LOCUS16127</name>
</gene>
<accession>A0A9N9IM70</accession>
<comment type="caution">
    <text evidence="1">The sequence shown here is derived from an EMBL/GenBank/DDBJ whole genome shotgun (WGS) entry which is preliminary data.</text>
</comment>
<proteinExistence type="predicted"/>
<organism evidence="1 2">
    <name type="scientific">Funneliformis mosseae</name>
    <name type="common">Endomycorrhizal fungus</name>
    <name type="synonym">Glomus mosseae</name>
    <dbReference type="NCBI Taxonomy" id="27381"/>
    <lineage>
        <taxon>Eukaryota</taxon>
        <taxon>Fungi</taxon>
        <taxon>Fungi incertae sedis</taxon>
        <taxon>Mucoromycota</taxon>
        <taxon>Glomeromycotina</taxon>
        <taxon>Glomeromycetes</taxon>
        <taxon>Glomerales</taxon>
        <taxon>Glomeraceae</taxon>
        <taxon>Funneliformis</taxon>
    </lineage>
</organism>